<keyword evidence="3" id="KW-1185">Reference proteome</keyword>
<dbReference type="EMBL" id="BPLQ01005292">
    <property type="protein sequence ID" value="GIY13929.1"/>
    <property type="molecule type" value="Genomic_DNA"/>
</dbReference>
<feature type="compositionally biased region" description="Polar residues" evidence="1">
    <location>
        <begin position="36"/>
        <end position="50"/>
    </location>
</feature>
<sequence>MSEDKRKADRFGETFKDEEEDPARFENLRRTEVGRNMQNCPGTGNATSSEPPADLSDLRNPISFGMGAEGGQKAVHFSENVHQSVDYFFPQRTSIKRNVSSTNDSLTGCSVWNTKRRYFEMNPNESRCQPLELRIRGASYKTDGIREGEIGSCQTTQSNTSASSTECSSSSLKSSKNSRDKGKKLMCDVCKKELSSL</sequence>
<feature type="region of interest" description="Disordered" evidence="1">
    <location>
        <begin position="146"/>
        <end position="183"/>
    </location>
</feature>
<feature type="region of interest" description="Disordered" evidence="1">
    <location>
        <begin position="1"/>
        <end position="56"/>
    </location>
</feature>
<evidence type="ECO:0000256" key="1">
    <source>
        <dbReference type="SAM" id="MobiDB-lite"/>
    </source>
</evidence>
<reference evidence="2 3" key="1">
    <citation type="submission" date="2021-06" db="EMBL/GenBank/DDBJ databases">
        <title>Caerostris darwini draft genome.</title>
        <authorList>
            <person name="Kono N."/>
            <person name="Arakawa K."/>
        </authorList>
    </citation>
    <scope>NUCLEOTIDE SEQUENCE [LARGE SCALE GENOMIC DNA]</scope>
</reference>
<dbReference type="Proteomes" id="UP001054837">
    <property type="component" value="Unassembled WGS sequence"/>
</dbReference>
<accession>A0AAV4R017</accession>
<feature type="compositionally biased region" description="Basic and acidic residues" evidence="1">
    <location>
        <begin position="1"/>
        <end position="15"/>
    </location>
</feature>
<protein>
    <submittedName>
        <fullName evidence="2">Uncharacterized protein</fullName>
    </submittedName>
</protein>
<feature type="compositionally biased region" description="Low complexity" evidence="1">
    <location>
        <begin position="152"/>
        <end position="175"/>
    </location>
</feature>
<organism evidence="2 3">
    <name type="scientific">Caerostris darwini</name>
    <dbReference type="NCBI Taxonomy" id="1538125"/>
    <lineage>
        <taxon>Eukaryota</taxon>
        <taxon>Metazoa</taxon>
        <taxon>Ecdysozoa</taxon>
        <taxon>Arthropoda</taxon>
        <taxon>Chelicerata</taxon>
        <taxon>Arachnida</taxon>
        <taxon>Araneae</taxon>
        <taxon>Araneomorphae</taxon>
        <taxon>Entelegynae</taxon>
        <taxon>Araneoidea</taxon>
        <taxon>Araneidae</taxon>
        <taxon>Caerostris</taxon>
    </lineage>
</organism>
<comment type="caution">
    <text evidence="2">The sequence shown here is derived from an EMBL/GenBank/DDBJ whole genome shotgun (WGS) entry which is preliminary data.</text>
</comment>
<evidence type="ECO:0000313" key="2">
    <source>
        <dbReference type="EMBL" id="GIY13929.1"/>
    </source>
</evidence>
<evidence type="ECO:0000313" key="3">
    <source>
        <dbReference type="Proteomes" id="UP001054837"/>
    </source>
</evidence>
<name>A0AAV4R017_9ARAC</name>
<dbReference type="AlphaFoldDB" id="A0AAV4R017"/>
<gene>
    <name evidence="2" type="ORF">CDAR_513861</name>
</gene>
<proteinExistence type="predicted"/>
<feature type="compositionally biased region" description="Basic and acidic residues" evidence="1">
    <location>
        <begin position="22"/>
        <end position="33"/>
    </location>
</feature>